<dbReference type="Pfam" id="PF17064">
    <property type="entry name" value="QVR"/>
    <property type="match status" value="1"/>
</dbReference>
<keyword evidence="2" id="KW-0325">Glycoprotein</keyword>
<proteinExistence type="predicted"/>
<dbReference type="CDD" id="cd23591">
    <property type="entry name" value="TFP_LU_ECD_Crim"/>
    <property type="match status" value="1"/>
</dbReference>
<dbReference type="Proteomes" id="UP001497525">
    <property type="component" value="Unassembled WGS sequence"/>
</dbReference>
<evidence type="ECO:0000313" key="3">
    <source>
        <dbReference type="EMBL" id="CAL5135872.1"/>
    </source>
</evidence>
<gene>
    <name evidence="3" type="ORF">CDAUBV1_LOCUS9980</name>
</gene>
<dbReference type="InterPro" id="IPR050975">
    <property type="entry name" value="Sleep_regulator"/>
</dbReference>
<dbReference type="PANTHER" id="PTHR33562">
    <property type="entry name" value="ATILLA, ISOFORM B-RELATED-RELATED"/>
    <property type="match status" value="1"/>
</dbReference>
<evidence type="ECO:0000256" key="2">
    <source>
        <dbReference type="ARBA" id="ARBA00023180"/>
    </source>
</evidence>
<evidence type="ECO:0000313" key="4">
    <source>
        <dbReference type="Proteomes" id="UP001497525"/>
    </source>
</evidence>
<sequence>MFISDVGRFFSALFYITSFNLGYSQGYYWLFCYNCTSALPGCGDPIDVRLVHWRRCTGVNVNQDYCVKFIEKVSDEVTVTRGCLSDFLKNTQHRYLMPQVHRHGYCGNAKDYQQSLMHRLKGDLLAETAMGLFTDEHEDYKRYCFCNDWNGCNHSSVNMPLPRLLSMLIFSAMIFLKHFTI</sequence>
<evidence type="ECO:0008006" key="5">
    <source>
        <dbReference type="Google" id="ProtNLM"/>
    </source>
</evidence>
<dbReference type="GO" id="GO:0030431">
    <property type="term" value="P:sleep"/>
    <property type="evidence" value="ECO:0007669"/>
    <property type="project" value="InterPro"/>
</dbReference>
<dbReference type="EMBL" id="CAXLJL010000268">
    <property type="protein sequence ID" value="CAL5135872.1"/>
    <property type="molecule type" value="Genomic_DNA"/>
</dbReference>
<evidence type="ECO:0000256" key="1">
    <source>
        <dbReference type="ARBA" id="ARBA00022729"/>
    </source>
</evidence>
<dbReference type="InterPro" id="IPR031424">
    <property type="entry name" value="QVR-like"/>
</dbReference>
<protein>
    <recommendedName>
        <fullName evidence="5">Protein sleepless</fullName>
    </recommendedName>
</protein>
<accession>A0AAV2THT9</accession>
<organism evidence="3 4">
    <name type="scientific">Calicophoron daubneyi</name>
    <name type="common">Rumen fluke</name>
    <name type="synonym">Paramphistomum daubneyi</name>
    <dbReference type="NCBI Taxonomy" id="300641"/>
    <lineage>
        <taxon>Eukaryota</taxon>
        <taxon>Metazoa</taxon>
        <taxon>Spiralia</taxon>
        <taxon>Lophotrochozoa</taxon>
        <taxon>Platyhelminthes</taxon>
        <taxon>Trematoda</taxon>
        <taxon>Digenea</taxon>
        <taxon>Plagiorchiida</taxon>
        <taxon>Pronocephalata</taxon>
        <taxon>Paramphistomoidea</taxon>
        <taxon>Paramphistomidae</taxon>
        <taxon>Calicophoron</taxon>
    </lineage>
</organism>
<dbReference type="GO" id="GO:0032222">
    <property type="term" value="P:regulation of synaptic transmission, cholinergic"/>
    <property type="evidence" value="ECO:0007669"/>
    <property type="project" value="InterPro"/>
</dbReference>
<comment type="caution">
    <text evidence="3">The sequence shown here is derived from an EMBL/GenBank/DDBJ whole genome shotgun (WGS) entry which is preliminary data.</text>
</comment>
<keyword evidence="1" id="KW-0732">Signal</keyword>
<reference evidence="3" key="1">
    <citation type="submission" date="2024-06" db="EMBL/GenBank/DDBJ databases">
        <authorList>
            <person name="Liu X."/>
            <person name="Lenzi L."/>
            <person name="Haldenby T S."/>
            <person name="Uol C."/>
        </authorList>
    </citation>
    <scope>NUCLEOTIDE SEQUENCE</scope>
</reference>
<name>A0AAV2THT9_CALDB</name>
<dbReference type="AlphaFoldDB" id="A0AAV2THT9"/>